<evidence type="ECO:0000313" key="1">
    <source>
        <dbReference type="EMBL" id="JAH23261.1"/>
    </source>
</evidence>
<dbReference type="EMBL" id="GBXM01085316">
    <property type="protein sequence ID" value="JAH23261.1"/>
    <property type="molecule type" value="Transcribed_RNA"/>
</dbReference>
<organism evidence="1">
    <name type="scientific">Anguilla anguilla</name>
    <name type="common">European freshwater eel</name>
    <name type="synonym">Muraena anguilla</name>
    <dbReference type="NCBI Taxonomy" id="7936"/>
    <lineage>
        <taxon>Eukaryota</taxon>
        <taxon>Metazoa</taxon>
        <taxon>Chordata</taxon>
        <taxon>Craniata</taxon>
        <taxon>Vertebrata</taxon>
        <taxon>Euteleostomi</taxon>
        <taxon>Actinopterygii</taxon>
        <taxon>Neopterygii</taxon>
        <taxon>Teleostei</taxon>
        <taxon>Anguilliformes</taxon>
        <taxon>Anguillidae</taxon>
        <taxon>Anguilla</taxon>
    </lineage>
</organism>
<sequence>MLCGAQPTHLLSMFCPCIPCACSPICQFSTAHTTIHISNKMQNHSAVDIQSS</sequence>
<reference evidence="1" key="2">
    <citation type="journal article" date="2015" name="Fish Shellfish Immunol.">
        <title>Early steps in the European eel (Anguilla anguilla)-Vibrio vulnificus interaction in the gills: Role of the RtxA13 toxin.</title>
        <authorList>
            <person name="Callol A."/>
            <person name="Pajuelo D."/>
            <person name="Ebbesson L."/>
            <person name="Teles M."/>
            <person name="MacKenzie S."/>
            <person name="Amaro C."/>
        </authorList>
    </citation>
    <scope>NUCLEOTIDE SEQUENCE</scope>
</reference>
<reference evidence="1" key="1">
    <citation type="submission" date="2014-11" db="EMBL/GenBank/DDBJ databases">
        <authorList>
            <person name="Amaro Gonzalez C."/>
        </authorList>
    </citation>
    <scope>NUCLEOTIDE SEQUENCE</scope>
</reference>
<protein>
    <submittedName>
        <fullName evidence="1">Uncharacterized protein</fullName>
    </submittedName>
</protein>
<dbReference type="AlphaFoldDB" id="A0A0E9R283"/>
<accession>A0A0E9R283</accession>
<name>A0A0E9R283_ANGAN</name>
<proteinExistence type="predicted"/>